<evidence type="ECO:0000256" key="1">
    <source>
        <dbReference type="SAM" id="Phobius"/>
    </source>
</evidence>
<proteinExistence type="predicted"/>
<comment type="caution">
    <text evidence="2">The sequence shown here is derived from an EMBL/GenBank/DDBJ whole genome shotgun (WGS) entry which is preliminary data.</text>
</comment>
<dbReference type="Proteomes" id="UP000050277">
    <property type="component" value="Unassembled WGS sequence"/>
</dbReference>
<accession>A0A0P6XCA2</accession>
<keyword evidence="3" id="KW-1185">Reference proteome</keyword>
<name>A0A0P6XCA2_9CHLR</name>
<evidence type="ECO:0000313" key="2">
    <source>
        <dbReference type="EMBL" id="KPL79959.1"/>
    </source>
</evidence>
<dbReference type="AlphaFoldDB" id="A0A0P6XCA2"/>
<protein>
    <submittedName>
        <fullName evidence="2">Uncharacterized protein</fullName>
    </submittedName>
</protein>
<sequence>MNQHAIHAEFERHLDVVLNGLGVADRLTKLRAMHVAWEREGSVPVNGKIVSLGPQYREVSYDLPMIERNGTSAKTLSHGRKLLGAGLIVIMALLLGLLFSGIGDAAIAGPRVPSQPVTAADGATAPVSLGFANKTLVVRAFDPAAGWPDVTAAEVKGAALWGKTTINITLGVDASELEAELDALTPGTEIRVQQAQGTIVRYQVVEQIEASTTDINYAAQNQVALTIVGMSANSKRRIIRALPETIPVPVTEMEHSRFEVHSPVWEQTPGKPLILSFALDITVPSGGETIPKPWNLDVQFPDGSHQTVPIAPTEESSKQTVALSISDVQQDTVELTLILPGNVRGTVAFAVPPRPTAAVRFDSAQRTNDQISVKLFILPDGPVQLIDTAFACRSSAGIIPLILDNLVFPAVITVQKEVIGRCSLPATFHGQVEVIALEDRAIVSLP</sequence>
<feature type="transmembrane region" description="Helical" evidence="1">
    <location>
        <begin position="82"/>
        <end position="102"/>
    </location>
</feature>
<organism evidence="2 3">
    <name type="scientific">Herpetosiphon geysericola</name>
    <dbReference type="NCBI Taxonomy" id="70996"/>
    <lineage>
        <taxon>Bacteria</taxon>
        <taxon>Bacillati</taxon>
        <taxon>Chloroflexota</taxon>
        <taxon>Chloroflexia</taxon>
        <taxon>Herpetosiphonales</taxon>
        <taxon>Herpetosiphonaceae</taxon>
        <taxon>Herpetosiphon</taxon>
    </lineage>
</organism>
<dbReference type="EMBL" id="LGKP01000042">
    <property type="protein sequence ID" value="KPL79959.1"/>
    <property type="molecule type" value="Genomic_DNA"/>
</dbReference>
<reference evidence="2 3" key="1">
    <citation type="submission" date="2015-07" db="EMBL/GenBank/DDBJ databases">
        <title>Whole genome sequence of Herpetosiphon geysericola DSM 7119.</title>
        <authorList>
            <person name="Hemp J."/>
            <person name="Ward L.M."/>
            <person name="Pace L.A."/>
            <person name="Fischer W.W."/>
        </authorList>
    </citation>
    <scope>NUCLEOTIDE SEQUENCE [LARGE SCALE GENOMIC DNA]</scope>
    <source>
        <strain evidence="2 3">DSM 7119</strain>
    </source>
</reference>
<gene>
    <name evidence="2" type="ORF">SE18_25555</name>
</gene>
<dbReference type="RefSeq" id="WP_054537305.1">
    <property type="nucleotide sequence ID" value="NZ_LGKP01000042.1"/>
</dbReference>
<keyword evidence="1" id="KW-0812">Transmembrane</keyword>
<keyword evidence="1" id="KW-1133">Transmembrane helix</keyword>
<keyword evidence="1" id="KW-0472">Membrane</keyword>
<evidence type="ECO:0000313" key="3">
    <source>
        <dbReference type="Proteomes" id="UP000050277"/>
    </source>
</evidence>
<dbReference type="STRING" id="70996.SE18_25555"/>